<gene>
    <name evidence="1" type="ORF">CAPSK01_000027</name>
</gene>
<protein>
    <submittedName>
        <fullName evidence="1">Uncharacterized protein</fullName>
    </submittedName>
</protein>
<accession>A0A084Y675</accession>
<proteinExistence type="predicted"/>
<evidence type="ECO:0000313" key="2">
    <source>
        <dbReference type="Proteomes" id="UP000019812"/>
    </source>
</evidence>
<dbReference type="Proteomes" id="UP000019812">
    <property type="component" value="Unassembled WGS sequence"/>
</dbReference>
<name>A0A084Y675_9PROT</name>
<comment type="caution">
    <text evidence="1">The sequence shown here is derived from an EMBL/GenBank/DDBJ whole genome shotgun (WGS) entry which is preliminary data.</text>
</comment>
<dbReference type="AlphaFoldDB" id="A0A084Y675"/>
<dbReference type="EMBL" id="JDSS02000001">
    <property type="protein sequence ID" value="KFB70219.1"/>
    <property type="molecule type" value="Genomic_DNA"/>
</dbReference>
<reference evidence="1 2" key="1">
    <citation type="submission" date="2014-07" db="EMBL/GenBank/DDBJ databases">
        <title>Expanding our view of genomic diversity in Candidatus Accumulibacter clades.</title>
        <authorList>
            <person name="Skennerton C.T."/>
            <person name="Barr J.J."/>
            <person name="Slater F.R."/>
            <person name="Bond P.L."/>
            <person name="Tyson G.W."/>
        </authorList>
    </citation>
    <scope>NUCLEOTIDE SEQUENCE [LARGE SCALE GENOMIC DNA]</scope>
    <source>
        <strain evidence="2">SK-01</strain>
    </source>
</reference>
<evidence type="ECO:0000313" key="1">
    <source>
        <dbReference type="EMBL" id="KFB70219.1"/>
    </source>
</evidence>
<organism evidence="1 2">
    <name type="scientific">Candidatus Accumulibacter vicinus</name>
    <dbReference type="NCBI Taxonomy" id="2954382"/>
    <lineage>
        <taxon>Bacteria</taxon>
        <taxon>Pseudomonadati</taxon>
        <taxon>Pseudomonadota</taxon>
        <taxon>Betaproteobacteria</taxon>
        <taxon>Candidatus Accumulibacter</taxon>
    </lineage>
</organism>
<sequence>MKISVGIEFLVRPELRWSTSVECEPKCPNVMVFKQAVRAAPALLHGKTLGGLCRQFVGHVAISVSGFALRTPVFPFPQDGADAMDVPGHYSQRHVALEPVKAMIRTVIKTMDLQCVDRWVYVVSCGTGAGFGGLRGR</sequence>